<comment type="caution">
    <text evidence="2">The sequence shown here is derived from an EMBL/GenBank/DDBJ whole genome shotgun (WGS) entry which is preliminary data.</text>
</comment>
<dbReference type="RefSeq" id="WP_135838956.1">
    <property type="nucleotide sequence ID" value="NZ_SRRO01000001.1"/>
</dbReference>
<evidence type="ECO:0000313" key="2">
    <source>
        <dbReference type="EMBL" id="TGN64446.1"/>
    </source>
</evidence>
<keyword evidence="3" id="KW-1185">Reference proteome</keyword>
<sequence>MSEPHTDLFRFVAIRPPALPADAEPAVVIRDRRPFGDTYVGQVAARLDGRSHRRLLPALRAAAEEDGLVPDVPDTRMGDAMLAVVAVIKRGLADQTVEGLAEAVTEALGAPPEEVVEDDEFAELVTQLWDRLETYYLLNRLGSPANLERLSDALRATRLVRRLSRGVVLRKVGQLRDVAELTLVLPDEGELVDPPDPVLRRRAVAQAERDEETLAGYAQTWQQLLDLHRALQIVREVPTTAVETEVRPTVARDSAGGSGSDDTDDGTVPAGGRRTATVPRQTIEELPGAAREVVAALPLTEDLNDKPRIVAALEQQLAQRSQQILSSPDPLALRAMPPEAVDVPGMTVFAHQYKLQEALEVDWDPTPILFPWVDRPVIKPLGIGDLKVVKERLLRYKTGEVAHIENVLDGESKERTHRRLDRSEEILTIETESIEETEKDNQTTDRFELKKETEKTIESDMSIDAGVTVSASYGPVELGAYANFAYSTSSSETTRNSQNFARDVVDRSLTKVQKRAREERITKTLHEVEETNQHGIDNSPAGGGHVTGVYRWVDKEYEAQVYNYGKRMIFEFVVPEPASYFMYAQENDPAKKVDVAKPRTLGWTSHHDVTPWNFGDYVQAYNVQGVEPPPPAWKVISSAFDQNGMTQDQATSKSSKDLVLPDGYVARSFGYHWNVWHWDGWHFDVLVGLEAVSGNDSTLSGEDSVVPVSVIAAKVAAYVVNVEVFCERTDRAFELWQLKTFEKVVAAYQAALAMYQDKLKAAEVARGVVIQGRNPGINNQIVRNELKRQCLTLLTGDDLTGFNAVSGAPPVVDLFEAAEEGSFIQFFEQAFEWEQLTYLCYPYFWARESTWSKRLGLNDVDPRFNQFLQAGAARVVVPVHPAYNDAIVHFVETGVLWDGGTPPHIDDPLFLSIVEELKAATDDLNGAEPEGEPWLVTVPTTLVYLQPDSSLPDFTA</sequence>
<reference evidence="2 3" key="1">
    <citation type="submission" date="2019-04" db="EMBL/GenBank/DDBJ databases">
        <title>Three New Species of Nocardioides, Nocardioides euryhalodurans sp. nov., Nocardioides seonyuensis sp. nov. and Nocardioides eburneoflavus sp. nov. Isolated from Soil.</title>
        <authorList>
            <person name="Roh S.G."/>
            <person name="Lee C."/>
            <person name="Kim M.-K."/>
            <person name="Kim S.B."/>
        </authorList>
    </citation>
    <scope>NUCLEOTIDE SEQUENCE [LARGE SCALE GENOMIC DNA]</scope>
    <source>
        <strain evidence="2 3">MMS17-SY213</strain>
    </source>
</reference>
<feature type="region of interest" description="Disordered" evidence="1">
    <location>
        <begin position="248"/>
        <end position="280"/>
    </location>
</feature>
<dbReference type="OrthoDB" id="8563833at2"/>
<name>A0A4Z1CAF0_9ACTN</name>
<evidence type="ECO:0000256" key="1">
    <source>
        <dbReference type="SAM" id="MobiDB-lite"/>
    </source>
</evidence>
<dbReference type="AlphaFoldDB" id="A0A4Z1CAF0"/>
<organism evidence="2 3">
    <name type="scientific">Nocardioides eburneiflavus</name>
    <dbReference type="NCBI Taxonomy" id="2518372"/>
    <lineage>
        <taxon>Bacteria</taxon>
        <taxon>Bacillati</taxon>
        <taxon>Actinomycetota</taxon>
        <taxon>Actinomycetes</taxon>
        <taxon>Propionibacteriales</taxon>
        <taxon>Nocardioidaceae</taxon>
        <taxon>Nocardioides</taxon>
    </lineage>
</organism>
<proteinExistence type="predicted"/>
<dbReference type="Proteomes" id="UP000297496">
    <property type="component" value="Unassembled WGS sequence"/>
</dbReference>
<protein>
    <submittedName>
        <fullName evidence="2">Uncharacterized protein</fullName>
    </submittedName>
</protein>
<accession>A0A4Z1CAF0</accession>
<gene>
    <name evidence="2" type="ORF">EXE59_11095</name>
</gene>
<dbReference type="EMBL" id="SRRO01000001">
    <property type="protein sequence ID" value="TGN64446.1"/>
    <property type="molecule type" value="Genomic_DNA"/>
</dbReference>
<evidence type="ECO:0000313" key="3">
    <source>
        <dbReference type="Proteomes" id="UP000297496"/>
    </source>
</evidence>